<dbReference type="Proteomes" id="UP000295157">
    <property type="component" value="Unassembled WGS sequence"/>
</dbReference>
<keyword evidence="6" id="KW-1185">Reference proteome</keyword>
<keyword evidence="2" id="KW-0547">Nucleotide-binding</keyword>
<comment type="caution">
    <text evidence="5">The sequence shown here is derived from an EMBL/GenBank/DDBJ whole genome shotgun (WGS) entry which is preliminary data.</text>
</comment>
<evidence type="ECO:0000256" key="1">
    <source>
        <dbReference type="ARBA" id="ARBA00022448"/>
    </source>
</evidence>
<protein>
    <submittedName>
        <fullName evidence="5">ATP-binding cassette domain-containing protein</fullName>
    </submittedName>
</protein>
<dbReference type="RefSeq" id="WP_132335415.1">
    <property type="nucleotide sequence ID" value="NZ_SMJZ01000101.1"/>
</dbReference>
<dbReference type="EMBL" id="SMJZ01000101">
    <property type="protein sequence ID" value="TDC03884.1"/>
    <property type="molecule type" value="Genomic_DNA"/>
</dbReference>
<gene>
    <name evidence="5" type="ORF">E1267_24695</name>
</gene>
<evidence type="ECO:0000259" key="4">
    <source>
        <dbReference type="PROSITE" id="PS50893"/>
    </source>
</evidence>
<dbReference type="SMART" id="SM00382">
    <property type="entry name" value="AAA"/>
    <property type="match status" value="1"/>
</dbReference>
<dbReference type="InterPro" id="IPR051782">
    <property type="entry name" value="ABC_Transporter_VariousFunc"/>
</dbReference>
<dbReference type="PROSITE" id="PS50893">
    <property type="entry name" value="ABC_TRANSPORTER_2"/>
    <property type="match status" value="1"/>
</dbReference>
<evidence type="ECO:0000313" key="5">
    <source>
        <dbReference type="EMBL" id="TDC03884.1"/>
    </source>
</evidence>
<reference evidence="5 6" key="1">
    <citation type="submission" date="2019-02" db="EMBL/GenBank/DDBJ databases">
        <title>Draft genome sequences of novel Actinobacteria.</title>
        <authorList>
            <person name="Sahin N."/>
            <person name="Ay H."/>
            <person name="Saygin H."/>
        </authorList>
    </citation>
    <scope>NUCLEOTIDE SEQUENCE [LARGE SCALE GENOMIC DNA]</scope>
    <source>
        <strain evidence="5 6">KC201</strain>
    </source>
</reference>
<dbReference type="Gene3D" id="3.40.50.300">
    <property type="entry name" value="P-loop containing nucleotide triphosphate hydrolases"/>
    <property type="match status" value="1"/>
</dbReference>
<feature type="domain" description="ABC transporter" evidence="4">
    <location>
        <begin position="1"/>
        <end position="216"/>
    </location>
</feature>
<keyword evidence="1" id="KW-0813">Transport</keyword>
<dbReference type="GO" id="GO:0016887">
    <property type="term" value="F:ATP hydrolysis activity"/>
    <property type="evidence" value="ECO:0007669"/>
    <property type="project" value="InterPro"/>
</dbReference>
<evidence type="ECO:0000256" key="2">
    <source>
        <dbReference type="ARBA" id="ARBA00022741"/>
    </source>
</evidence>
<accession>A0A4R4N783</accession>
<dbReference type="Pfam" id="PF00005">
    <property type="entry name" value="ABC_tran"/>
    <property type="match status" value="1"/>
</dbReference>
<dbReference type="AlphaFoldDB" id="A0A4R4N783"/>
<organism evidence="5 6">
    <name type="scientific">Nonomuraea longispora</name>
    <dbReference type="NCBI Taxonomy" id="1848320"/>
    <lineage>
        <taxon>Bacteria</taxon>
        <taxon>Bacillati</taxon>
        <taxon>Actinomycetota</taxon>
        <taxon>Actinomycetes</taxon>
        <taxon>Streptosporangiales</taxon>
        <taxon>Streptosporangiaceae</taxon>
        <taxon>Nonomuraea</taxon>
    </lineage>
</organism>
<name>A0A4R4N783_9ACTN</name>
<dbReference type="InterPro" id="IPR003593">
    <property type="entry name" value="AAA+_ATPase"/>
</dbReference>
<dbReference type="PANTHER" id="PTHR42939">
    <property type="entry name" value="ABC TRANSPORTER ATP-BINDING PROTEIN ALBC-RELATED"/>
    <property type="match status" value="1"/>
</dbReference>
<evidence type="ECO:0000313" key="6">
    <source>
        <dbReference type="Proteomes" id="UP000295157"/>
    </source>
</evidence>
<evidence type="ECO:0000256" key="3">
    <source>
        <dbReference type="ARBA" id="ARBA00022840"/>
    </source>
</evidence>
<dbReference type="InterPro" id="IPR027417">
    <property type="entry name" value="P-loop_NTPase"/>
</dbReference>
<keyword evidence="3 5" id="KW-0067">ATP-binding</keyword>
<dbReference type="SUPFAM" id="SSF52540">
    <property type="entry name" value="P-loop containing nucleoside triphosphate hydrolases"/>
    <property type="match status" value="1"/>
</dbReference>
<dbReference type="InterPro" id="IPR003439">
    <property type="entry name" value="ABC_transporter-like_ATP-bd"/>
</dbReference>
<proteinExistence type="predicted"/>
<sequence length="268" mass="28651">MRLSHVSFRYRRRDPLVIEDADAELAPGDVIELTGVNGAGKSTLLRLLAGLARPTAGTITGRPSVVGFAPDRFPTAQPFTVTHYLRHMSRVRGGTRWEPWAERLDMGHLLGLPLGELSKGSAHKVGLVQALMAEPGLLVLDEPFAGLDADTREALPAIATEVAARGGIVIAGDHQGGLRSLPGVRHWTLISGHLKEHTPDTHAAHDHAATAGGPPAVAVRRSLEDVAGGPSECRHATVAVTLPAVDVQRFLTRMRGEGYRAREIEETS</sequence>
<dbReference type="PANTHER" id="PTHR42939:SF1">
    <property type="entry name" value="ABC TRANSPORTER ATP-BINDING PROTEIN ALBC-RELATED"/>
    <property type="match status" value="1"/>
</dbReference>
<dbReference type="GO" id="GO:0005524">
    <property type="term" value="F:ATP binding"/>
    <property type="evidence" value="ECO:0007669"/>
    <property type="project" value="UniProtKB-KW"/>
</dbReference>
<dbReference type="OrthoDB" id="5182800at2"/>